<dbReference type="EMBL" id="MQWA01000001">
    <property type="protein sequence ID" value="PQJ27266.1"/>
    <property type="molecule type" value="Genomic_DNA"/>
</dbReference>
<accession>A0A2S7TWZ4</accession>
<dbReference type="PANTHER" id="PTHR33546">
    <property type="entry name" value="LARGE, MULTIFUNCTIONAL SECRETED PROTEIN-RELATED"/>
    <property type="match status" value="1"/>
</dbReference>
<gene>
    <name evidence="1" type="ORF">BSZ32_01325</name>
</gene>
<comment type="caution">
    <text evidence="1">The sequence shown here is derived from an EMBL/GenBank/DDBJ whole genome shotgun (WGS) entry which is preliminary data.</text>
</comment>
<organism evidence="1 2">
    <name type="scientific">Rubritalea profundi</name>
    <dbReference type="NCBI Taxonomy" id="1658618"/>
    <lineage>
        <taxon>Bacteria</taxon>
        <taxon>Pseudomonadati</taxon>
        <taxon>Verrucomicrobiota</taxon>
        <taxon>Verrucomicrobiia</taxon>
        <taxon>Verrucomicrobiales</taxon>
        <taxon>Rubritaleaceae</taxon>
        <taxon>Rubritalea</taxon>
    </lineage>
</organism>
<dbReference type="InterPro" id="IPR011042">
    <property type="entry name" value="6-blade_b-propeller_TolB-like"/>
</dbReference>
<dbReference type="Proteomes" id="UP000239907">
    <property type="component" value="Unassembled WGS sequence"/>
</dbReference>
<dbReference type="AlphaFoldDB" id="A0A2S7TWZ4"/>
<dbReference type="RefSeq" id="WP_105041749.1">
    <property type="nucleotide sequence ID" value="NZ_MQWA01000001.1"/>
</dbReference>
<evidence type="ECO:0000313" key="2">
    <source>
        <dbReference type="Proteomes" id="UP000239907"/>
    </source>
</evidence>
<keyword evidence="2" id="KW-1185">Reference proteome</keyword>
<protein>
    <submittedName>
        <fullName evidence="1">Uncharacterized protein</fullName>
    </submittedName>
</protein>
<evidence type="ECO:0000313" key="1">
    <source>
        <dbReference type="EMBL" id="PQJ27266.1"/>
    </source>
</evidence>
<sequence>MAELTEIKDTDSDGEADSYKNLTDAWGVSGNYHETNEICPDGKGGYYIAVGTASYNGPTFYNVKGEYSKTGRRGRNFSSVKWKGWIMHYSKDGVVTPHASGFRMHNGITRDKMGNIWATDNQGDWRATTPLYHIEKGNFYGHPSSLVWDPKWPKGKDPLKMPLTEIDAMRTRASVLLPHKEFNRSASEPAQVPKNFGPFADQLLIPDNNGTRISRVMLEKVQGKYQGACTHFFNDVGLKTGGNRAVFTDDGKTLFVGHTVRGWGKPGEGLTRITYLGKEPFDVKHVKLSETGFDLKFTHSFDKKSLASKDFSVRSFRYEDKWSYGGPQLDKRNEKVTSVESNEGDTIVLNVQNLEAGRVYWIEISKNSKLMSESGEPLMNKQFCYTLNQLVK</sequence>
<dbReference type="SUPFAM" id="SSF63829">
    <property type="entry name" value="Calcium-dependent phosphotriesterase"/>
    <property type="match status" value="1"/>
</dbReference>
<dbReference type="Gene3D" id="2.120.10.30">
    <property type="entry name" value="TolB, C-terminal domain"/>
    <property type="match status" value="1"/>
</dbReference>
<dbReference type="OrthoDB" id="176168at2"/>
<reference evidence="1 2" key="1">
    <citation type="submission" date="2016-12" db="EMBL/GenBank/DDBJ databases">
        <title>Study of bacterial adaptation to deep sea.</title>
        <authorList>
            <person name="Song J."/>
            <person name="Yoshizawa S."/>
            <person name="Kogure K."/>
        </authorList>
    </citation>
    <scope>NUCLEOTIDE SEQUENCE [LARGE SCALE GENOMIC DNA]</scope>
    <source>
        <strain evidence="1 2">SAORIC-165</strain>
    </source>
</reference>
<proteinExistence type="predicted"/>
<name>A0A2S7TWZ4_9BACT</name>
<dbReference type="PANTHER" id="PTHR33546:SF1">
    <property type="entry name" value="LARGE, MULTIFUNCTIONAL SECRETED PROTEIN"/>
    <property type="match status" value="1"/>
</dbReference>